<proteinExistence type="predicted"/>
<dbReference type="EMBL" id="KV417301">
    <property type="protein sequence ID" value="KZO93501.1"/>
    <property type="molecule type" value="Genomic_DNA"/>
</dbReference>
<protein>
    <submittedName>
        <fullName evidence="2">Uncharacterized protein</fullName>
    </submittedName>
</protein>
<dbReference type="Proteomes" id="UP000076738">
    <property type="component" value="Unassembled WGS sequence"/>
</dbReference>
<name>A0A167JE67_CALVF</name>
<dbReference type="AlphaFoldDB" id="A0A167JE67"/>
<organism evidence="2 3">
    <name type="scientific">Calocera viscosa (strain TUFC12733)</name>
    <dbReference type="NCBI Taxonomy" id="1330018"/>
    <lineage>
        <taxon>Eukaryota</taxon>
        <taxon>Fungi</taxon>
        <taxon>Dikarya</taxon>
        <taxon>Basidiomycota</taxon>
        <taxon>Agaricomycotina</taxon>
        <taxon>Dacrymycetes</taxon>
        <taxon>Dacrymycetales</taxon>
        <taxon>Dacrymycetaceae</taxon>
        <taxon>Calocera</taxon>
    </lineage>
</organism>
<evidence type="ECO:0000256" key="1">
    <source>
        <dbReference type="SAM" id="MobiDB-lite"/>
    </source>
</evidence>
<evidence type="ECO:0000313" key="2">
    <source>
        <dbReference type="EMBL" id="KZO93501.1"/>
    </source>
</evidence>
<evidence type="ECO:0000313" key="3">
    <source>
        <dbReference type="Proteomes" id="UP000076738"/>
    </source>
</evidence>
<accession>A0A167JE67</accession>
<keyword evidence="3" id="KW-1185">Reference proteome</keyword>
<gene>
    <name evidence="2" type="ORF">CALVIDRAFT_539955</name>
</gene>
<sequence>MRDLAPVPRDRWFSSAPLKYWNDAGKDKRGDIQCASAPKQHSLQSKVGVLPSHSADAAKESHR</sequence>
<reference evidence="2 3" key="1">
    <citation type="journal article" date="2016" name="Mol. Biol. Evol.">
        <title>Comparative Genomics of Early-Diverging Mushroom-Forming Fungi Provides Insights into the Origins of Lignocellulose Decay Capabilities.</title>
        <authorList>
            <person name="Nagy L.G."/>
            <person name="Riley R."/>
            <person name="Tritt A."/>
            <person name="Adam C."/>
            <person name="Daum C."/>
            <person name="Floudas D."/>
            <person name="Sun H."/>
            <person name="Yadav J.S."/>
            <person name="Pangilinan J."/>
            <person name="Larsson K.H."/>
            <person name="Matsuura K."/>
            <person name="Barry K."/>
            <person name="Labutti K."/>
            <person name="Kuo R."/>
            <person name="Ohm R.A."/>
            <person name="Bhattacharya S.S."/>
            <person name="Shirouzu T."/>
            <person name="Yoshinaga Y."/>
            <person name="Martin F.M."/>
            <person name="Grigoriev I.V."/>
            <person name="Hibbett D.S."/>
        </authorList>
    </citation>
    <scope>NUCLEOTIDE SEQUENCE [LARGE SCALE GENOMIC DNA]</scope>
    <source>
        <strain evidence="2 3">TUFC12733</strain>
    </source>
</reference>
<feature type="region of interest" description="Disordered" evidence="1">
    <location>
        <begin position="36"/>
        <end position="63"/>
    </location>
</feature>